<name>S5ZNG0_9SPIR</name>
<evidence type="ECO:0000313" key="1">
    <source>
        <dbReference type="EMBL" id="AGT44102.1"/>
    </source>
</evidence>
<dbReference type="AlphaFoldDB" id="S5ZNG0"/>
<dbReference type="GeneID" id="301090149"/>
<dbReference type="HOGENOM" id="CLU_1081584_0_0_12"/>
<dbReference type="Proteomes" id="UP000015620">
    <property type="component" value="Chromosome"/>
</dbReference>
<organism evidence="1 2">
    <name type="scientific">Treponema pedis str. T A4</name>
    <dbReference type="NCBI Taxonomy" id="1291379"/>
    <lineage>
        <taxon>Bacteria</taxon>
        <taxon>Pseudomonadati</taxon>
        <taxon>Spirochaetota</taxon>
        <taxon>Spirochaetia</taxon>
        <taxon>Spirochaetales</taxon>
        <taxon>Treponemataceae</taxon>
        <taxon>Treponema</taxon>
    </lineage>
</organism>
<sequence>MTAGFDGIFYINAKDQTLMRYIRMPHKAAFCFDILDNTDIIFIFDGDIYTYNYKTDKRYKNENINIKEIFKEYKPPAFYSCLAYSKKYNVILYNGVNYKTITESINNAVKKYSVITSNIYAVNLNTNKVSIVGSGKVSQTDKDGNLYYADNNIIYEYFPDTNKSINIFQHSQGIFDYYSNTIRWFKKTEKYIFIILDDFPNFKGAGQSVLFIYGNRKGRKIRIKVRETVPDYKYNANDPRYPHFRHEMDIMEIAENL</sequence>
<dbReference type="KEGG" id="tped:TPE_1618"/>
<protein>
    <submittedName>
        <fullName evidence="1">Uncharacterized protein</fullName>
    </submittedName>
</protein>
<keyword evidence="2" id="KW-1185">Reference proteome</keyword>
<dbReference type="SUPFAM" id="SSF50969">
    <property type="entry name" value="YVTN repeat-like/Quinoprotein amine dehydrogenase"/>
    <property type="match status" value="1"/>
</dbReference>
<reference evidence="1 2" key="1">
    <citation type="journal article" date="2013" name="PLoS ONE">
        <title>Genome-Wide Relatedness of Treponema pedis, from Gingiva and Necrotic Skin Lesions of Pigs, with the Human Oral Pathogen Treponema denticola.</title>
        <authorList>
            <person name="Svartstrom O."/>
            <person name="Mushtaq M."/>
            <person name="Pringle M."/>
            <person name="Segerman B."/>
        </authorList>
    </citation>
    <scope>NUCLEOTIDE SEQUENCE [LARGE SCALE GENOMIC DNA]</scope>
    <source>
        <strain evidence="1">T A4</strain>
    </source>
</reference>
<accession>S5ZNG0</accession>
<gene>
    <name evidence="1" type="ORF">TPE_1618</name>
</gene>
<dbReference type="RefSeq" id="WP_020965401.1">
    <property type="nucleotide sequence ID" value="NC_022097.1"/>
</dbReference>
<dbReference type="PATRIC" id="fig|1291379.3.peg.1599"/>
<proteinExistence type="predicted"/>
<evidence type="ECO:0000313" key="2">
    <source>
        <dbReference type="Proteomes" id="UP000015620"/>
    </source>
</evidence>
<dbReference type="EMBL" id="CP004120">
    <property type="protein sequence ID" value="AGT44102.1"/>
    <property type="molecule type" value="Genomic_DNA"/>
</dbReference>
<dbReference type="InterPro" id="IPR011044">
    <property type="entry name" value="Quino_amine_DH_bsu"/>
</dbReference>